<evidence type="ECO:0000313" key="2">
    <source>
        <dbReference type="Proteomes" id="UP000184130"/>
    </source>
</evidence>
<dbReference type="Proteomes" id="UP000184130">
    <property type="component" value="Unassembled WGS sequence"/>
</dbReference>
<protein>
    <submittedName>
        <fullName evidence="1">Uncharacterized protein</fullName>
    </submittedName>
</protein>
<dbReference type="RefSeq" id="WP_073211859.1">
    <property type="nucleotide sequence ID" value="NZ_FRBD01000045.1"/>
</dbReference>
<accession>A0A1M6ZA30</accession>
<dbReference type="EMBL" id="FRBD01000045">
    <property type="protein sequence ID" value="SHL27245.1"/>
    <property type="molecule type" value="Genomic_DNA"/>
</dbReference>
<reference evidence="1 2" key="1">
    <citation type="submission" date="2016-11" db="EMBL/GenBank/DDBJ databases">
        <authorList>
            <person name="Jaros S."/>
            <person name="Januszkiewicz K."/>
            <person name="Wedrychowicz H."/>
        </authorList>
    </citation>
    <scope>NUCLEOTIDE SEQUENCE [LARGE SCALE GENOMIC DNA]</scope>
    <source>
        <strain evidence="1 2">KHT3</strain>
    </source>
</reference>
<evidence type="ECO:0000313" key="1">
    <source>
        <dbReference type="EMBL" id="SHL27245.1"/>
    </source>
</evidence>
<dbReference type="AlphaFoldDB" id="A0A1M6ZA30"/>
<sequence>MKKKEINTVTISGMMAVTKSESGLDYVQVLPDNPSVGLVKPFCAVGRGQLLSNGTFDFIRRKRRHNKPELRLKFSTLSFGADGYDRFLVMLPSEMRDELPAILEEDSAEAVKYLLKLLKKGRKK</sequence>
<name>A0A1M6ZA30_XYLRU</name>
<organism evidence="1 2">
    <name type="scientific">Xylanibacter ruminicola</name>
    <name type="common">Prevotella ruminicola</name>
    <dbReference type="NCBI Taxonomy" id="839"/>
    <lineage>
        <taxon>Bacteria</taxon>
        <taxon>Pseudomonadati</taxon>
        <taxon>Bacteroidota</taxon>
        <taxon>Bacteroidia</taxon>
        <taxon>Bacteroidales</taxon>
        <taxon>Prevotellaceae</taxon>
        <taxon>Xylanibacter</taxon>
    </lineage>
</organism>
<gene>
    <name evidence="1" type="ORF">SAMN05216463_1458</name>
</gene>
<proteinExistence type="predicted"/>
<dbReference type="OrthoDB" id="1081157at2"/>